<evidence type="ECO:0000256" key="3">
    <source>
        <dbReference type="ARBA" id="ARBA00031834"/>
    </source>
</evidence>
<dbReference type="Proteomes" id="UP000189580">
    <property type="component" value="Chromosome a"/>
</dbReference>
<sequence>MDNIAKRCFGCGTAFHEHVPDTPGFNPFEAEKKKAQKKATITSIKVEKSRQADVLFESLDEDKKEFLLSQGTVETGMGSPQNADPHGPSVAISKAQDKAEKRSKMSKIFCKWCRDSVNGKELRLSVAVESKKQLLDQIPKEATIVHLFDAMDFPTTVDFELMNIASKRPGRILWIMNRSDLIMPDNERTQTRLLKYVREELNRIAGVPPNNVMAISSNYNWNADEVFSQLSNDNYLVGHANTGKSTLALYLSYKFRQQGNSRKFWGLGSWSNPFITQQSITYLLEGNKYLTDLPSYPEHATNNIPGGPMRKTRAGNIIESQPTATNTETGVYDYLKPNLVRKLTNGHRLLRTPGMYNCPQVVVSTLPTQLISIGGLVAVKRDSPIHLICWSIFPDSNYKTRVVSSLEKITEINQSTQKTHERWSMVNKHHSNSPLNKKMEIKFGGEGVSLAIRGVGLCHFHVYGRIPEDGVTMEVYSMDNIKIMRRDDILPFIRNPRNRLKELKDSRREAARDKSARAKKKSVAKKRQIATERMQVVDAYADM</sequence>
<dbReference type="PANTHER" id="PTHR46434:SF1">
    <property type="entry name" value="GENETIC INTERACTOR OF PROHIBITINS 3, MITOCHONDRIAL"/>
    <property type="match status" value="1"/>
</dbReference>
<evidence type="ECO:0000256" key="2">
    <source>
        <dbReference type="ARBA" id="ARBA00022946"/>
    </source>
</evidence>
<evidence type="ECO:0000256" key="1">
    <source>
        <dbReference type="ARBA" id="ARBA00018901"/>
    </source>
</evidence>
<dbReference type="GeneID" id="30033440"/>
<dbReference type="KEGG" id="slb:AWJ20_1618"/>
<keyword evidence="6" id="KW-1185">Reference proteome</keyword>
<dbReference type="InterPro" id="IPR027417">
    <property type="entry name" value="P-loop_NTPase"/>
</dbReference>
<feature type="region of interest" description="Disordered" evidence="4">
    <location>
        <begin position="504"/>
        <end position="526"/>
    </location>
</feature>
<dbReference type="PANTHER" id="PTHR46434">
    <property type="entry name" value="GENETIC INTERACTOR OF PROHIBITINS 3, MITOCHONDRIAL"/>
    <property type="match status" value="1"/>
</dbReference>
<reference evidence="5 6" key="1">
    <citation type="submission" date="2016-02" db="EMBL/GenBank/DDBJ databases">
        <title>Complete genome sequence and transcriptome regulation of the pentose utilising yeast Sugiyamaella lignohabitans.</title>
        <authorList>
            <person name="Bellasio M."/>
            <person name="Peymann A."/>
            <person name="Valli M."/>
            <person name="Sipitzky M."/>
            <person name="Graf A."/>
            <person name="Sauer M."/>
            <person name="Marx H."/>
            <person name="Mattanovich D."/>
        </authorList>
    </citation>
    <scope>NUCLEOTIDE SEQUENCE [LARGE SCALE GENOMIC DNA]</scope>
    <source>
        <strain evidence="5 6">CBS 10342</strain>
    </source>
</reference>
<feature type="compositionally biased region" description="Basic and acidic residues" evidence="4">
    <location>
        <begin position="504"/>
        <end position="516"/>
    </location>
</feature>
<gene>
    <name evidence="5" type="primary">GEP3</name>
    <name evidence="5" type="ORF">AWJ20_1618</name>
</gene>
<feature type="compositionally biased region" description="Basic residues" evidence="4">
    <location>
        <begin position="517"/>
        <end position="526"/>
    </location>
</feature>
<dbReference type="OrthoDB" id="1696305at2759"/>
<protein>
    <recommendedName>
        <fullName evidence="1">Genetic interactor of prohibitins 3, mitochondrial</fullName>
    </recommendedName>
    <alternativeName>
        <fullName evidence="3">Found in mitochondrial proteome protein 38</fullName>
    </alternativeName>
</protein>
<dbReference type="GO" id="GO:0005739">
    <property type="term" value="C:mitochondrion"/>
    <property type="evidence" value="ECO:0007669"/>
    <property type="project" value="TreeGrafter"/>
</dbReference>
<keyword evidence="2" id="KW-0809">Transit peptide</keyword>
<dbReference type="SUPFAM" id="SSF52540">
    <property type="entry name" value="P-loop containing nucleoside triphosphate hydrolases"/>
    <property type="match status" value="1"/>
</dbReference>
<organism evidence="5 6">
    <name type="scientific">Sugiyamaella lignohabitans</name>
    <dbReference type="NCBI Taxonomy" id="796027"/>
    <lineage>
        <taxon>Eukaryota</taxon>
        <taxon>Fungi</taxon>
        <taxon>Dikarya</taxon>
        <taxon>Ascomycota</taxon>
        <taxon>Saccharomycotina</taxon>
        <taxon>Dipodascomycetes</taxon>
        <taxon>Dipodascales</taxon>
        <taxon>Trichomonascaceae</taxon>
        <taxon>Sugiyamaella</taxon>
    </lineage>
</organism>
<dbReference type="EMBL" id="CP014501">
    <property type="protein sequence ID" value="ANB13332.1"/>
    <property type="molecule type" value="Genomic_DNA"/>
</dbReference>
<accession>A0A167DV76</accession>
<evidence type="ECO:0000256" key="4">
    <source>
        <dbReference type="SAM" id="MobiDB-lite"/>
    </source>
</evidence>
<dbReference type="AlphaFoldDB" id="A0A167DV76"/>
<dbReference type="Gene3D" id="3.40.50.300">
    <property type="entry name" value="P-loop containing nucleotide triphosphate hydrolases"/>
    <property type="match status" value="1"/>
</dbReference>
<name>A0A167DV76_9ASCO</name>
<evidence type="ECO:0000313" key="6">
    <source>
        <dbReference type="Proteomes" id="UP000189580"/>
    </source>
</evidence>
<evidence type="ECO:0000313" key="5">
    <source>
        <dbReference type="EMBL" id="ANB13332.1"/>
    </source>
</evidence>
<dbReference type="RefSeq" id="XP_018735809.1">
    <property type="nucleotide sequence ID" value="XM_018878513.1"/>
</dbReference>
<proteinExistence type="predicted"/>
<dbReference type="InterPro" id="IPR050896">
    <property type="entry name" value="Mito_lipid_metab_GTPase"/>
</dbReference>